<feature type="chain" id="PRO_5015138870" description="DUF3769 domain-containing protein" evidence="2">
    <location>
        <begin position="41"/>
        <end position="811"/>
    </location>
</feature>
<feature type="compositionally biased region" description="Low complexity" evidence="1">
    <location>
        <begin position="252"/>
        <end position="263"/>
    </location>
</feature>
<proteinExistence type="predicted"/>
<dbReference type="GO" id="GO:1990351">
    <property type="term" value="C:transporter complex"/>
    <property type="evidence" value="ECO:0007669"/>
    <property type="project" value="TreeGrafter"/>
</dbReference>
<dbReference type="InterPro" id="IPR022244">
    <property type="entry name" value="DUF3769"/>
</dbReference>
<sequence>MDLAGNSHRVPLGKSPLKRLAHQLLTAACLSVLFAPEALAGDIPSQPGAVKASSSVIPAPNFAVIKADQQGYDQQLGRFVATGNVEARFNGWRLLADRVEMAEASRSVYASGQIRLTKGDQYLQASRLRYSELEGSGELDDVYGVIEQDTLARDINSQGVTSKEISSKEVNFKEVNSPDPNAKTNGQPSDFSQPAFACPPLSADPANRTLVRVLPPGRSSLPTMPAPAGCPGSELSTPALSLSRALESVAFGPPQAGGPQQGQSTQNPSISTTKALEIGQLPEVDSKVSDVAFQQSWSIRLKLDLAAVIDTTDSLNSKGQDYRPPKDKKGTISRIRFQGAQIQIRGNRWTAEQLAFTNDPFTPAASWILAHKVVAVMDGRGATRINSRSTQILLDGKISLPAITNTTIGAEEARLAFDTDKKDRDGFFLGYNLELIKLGQRGSLRLQPQLNLQRAIEGRTSSYALPGQNLASPGSEQTAKLGDTFGLLAALNLPIGWLSLNAEASLSTFNPDNFKAGTRSTTSLTAPLSLPGHSSANASLFGSYRERIYNGSLGLQTVVYSYGANLAGNALLNQYKNPETSRKSPFFAPVNLNWAVQSGSYQAELFETDTLDTLWRSYANLAASTTLQLWQGSALDASEDPKRGLRYAPVPVVPGLGINFGASGYAATYSDGANQNTLTLWGGPSFTLGQFDRPVFDYTRFSASIAGTFLNGASPFGFDRTVDLRTLSFQAAQQIYGPIVLEAGATFNIDDGSEFYGDASYSYVELKLQRRSYEVGVYYSPYDGIGGIRVKLNDFNFTGSGTPFVPRPRSR</sequence>
<dbReference type="GO" id="GO:0009279">
    <property type="term" value="C:cell outer membrane"/>
    <property type="evidence" value="ECO:0007669"/>
    <property type="project" value="TreeGrafter"/>
</dbReference>
<dbReference type="AlphaFoldDB" id="A0A2P7MUW3"/>
<evidence type="ECO:0000256" key="1">
    <source>
        <dbReference type="SAM" id="MobiDB-lite"/>
    </source>
</evidence>
<gene>
    <name evidence="3" type="ORF">C7K55_08380</name>
</gene>
<accession>A0A2P7MUW3</accession>
<feature type="region of interest" description="Disordered" evidence="1">
    <location>
        <begin position="250"/>
        <end position="269"/>
    </location>
</feature>
<evidence type="ECO:0000313" key="4">
    <source>
        <dbReference type="Proteomes" id="UP000243002"/>
    </source>
</evidence>
<comment type="caution">
    <text evidence="3">The sequence shown here is derived from an EMBL/GenBank/DDBJ whole genome shotgun (WGS) entry which is preliminary data.</text>
</comment>
<dbReference type="Proteomes" id="UP000243002">
    <property type="component" value="Unassembled WGS sequence"/>
</dbReference>
<organism evidence="3 4">
    <name type="scientific">Cyanobium usitatum str. Tous</name>
    <dbReference type="NCBI Taxonomy" id="2116684"/>
    <lineage>
        <taxon>Bacteria</taxon>
        <taxon>Bacillati</taxon>
        <taxon>Cyanobacteriota</taxon>
        <taxon>Cyanophyceae</taxon>
        <taxon>Synechococcales</taxon>
        <taxon>Prochlorococcaceae</taxon>
        <taxon>Cyanobium</taxon>
    </lineage>
</organism>
<evidence type="ECO:0008006" key="5">
    <source>
        <dbReference type="Google" id="ProtNLM"/>
    </source>
</evidence>
<dbReference type="PANTHER" id="PTHR30189">
    <property type="entry name" value="LPS-ASSEMBLY PROTEIN"/>
    <property type="match status" value="1"/>
</dbReference>
<evidence type="ECO:0000256" key="2">
    <source>
        <dbReference type="SAM" id="SignalP"/>
    </source>
</evidence>
<dbReference type="Pfam" id="PF12600">
    <property type="entry name" value="DUF3769"/>
    <property type="match status" value="1"/>
</dbReference>
<dbReference type="PANTHER" id="PTHR30189:SF1">
    <property type="entry name" value="LPS-ASSEMBLY PROTEIN LPTD"/>
    <property type="match status" value="1"/>
</dbReference>
<keyword evidence="4" id="KW-1185">Reference proteome</keyword>
<feature type="signal peptide" evidence="2">
    <location>
        <begin position="1"/>
        <end position="40"/>
    </location>
</feature>
<keyword evidence="2" id="KW-0732">Signal</keyword>
<name>A0A2P7MUW3_9CYAN</name>
<dbReference type="InterPro" id="IPR050218">
    <property type="entry name" value="LptD"/>
</dbReference>
<protein>
    <recommendedName>
        <fullName evidence="5">DUF3769 domain-containing protein</fullName>
    </recommendedName>
</protein>
<dbReference type="EMBL" id="PXXO01000008">
    <property type="protein sequence ID" value="PSJ05013.1"/>
    <property type="molecule type" value="Genomic_DNA"/>
</dbReference>
<evidence type="ECO:0000313" key="3">
    <source>
        <dbReference type="EMBL" id="PSJ05013.1"/>
    </source>
</evidence>
<reference evidence="3 4" key="1">
    <citation type="journal article" date="2018" name="Environ. Microbiol.">
        <title>Ecological and genomic features of two widespread freshwater picocyanobacteria.</title>
        <authorList>
            <person name="Cabello-Yeves P.J."/>
            <person name="Picazo A."/>
            <person name="Camacho A."/>
            <person name="Callieri C."/>
            <person name="Rosselli R."/>
            <person name="Roda-Garcia J.J."/>
            <person name="Coutinho F.H."/>
            <person name="Rodriguez-Valera F."/>
        </authorList>
    </citation>
    <scope>NUCLEOTIDE SEQUENCE [LARGE SCALE GENOMIC DNA]</scope>
    <source>
        <strain evidence="3 4">Tous</strain>
    </source>
</reference>